<comment type="caution">
    <text evidence="1">The sequence shown here is derived from an EMBL/GenBank/DDBJ whole genome shotgun (WGS) entry which is preliminary data.</text>
</comment>
<evidence type="ECO:0000313" key="2">
    <source>
        <dbReference type="Proteomes" id="UP001497444"/>
    </source>
</evidence>
<accession>A0ABP0VB13</accession>
<dbReference type="Proteomes" id="UP001497444">
    <property type="component" value="Unassembled WGS sequence"/>
</dbReference>
<organism evidence="1 2">
    <name type="scientific">Sphagnum jensenii</name>
    <dbReference type="NCBI Taxonomy" id="128206"/>
    <lineage>
        <taxon>Eukaryota</taxon>
        <taxon>Viridiplantae</taxon>
        <taxon>Streptophyta</taxon>
        <taxon>Embryophyta</taxon>
        <taxon>Bryophyta</taxon>
        <taxon>Sphagnophytina</taxon>
        <taxon>Sphagnopsida</taxon>
        <taxon>Sphagnales</taxon>
        <taxon>Sphagnaceae</taxon>
        <taxon>Sphagnum</taxon>
    </lineage>
</organism>
<proteinExistence type="predicted"/>
<name>A0ABP0VB13_9BRYO</name>
<evidence type="ECO:0000313" key="1">
    <source>
        <dbReference type="EMBL" id="CAK9250110.1"/>
    </source>
</evidence>
<dbReference type="EMBL" id="CAXAQS010000111">
    <property type="protein sequence ID" value="CAK9250110.1"/>
    <property type="molecule type" value="Genomic_DNA"/>
</dbReference>
<protein>
    <submittedName>
        <fullName evidence="1">Uncharacterized protein</fullName>
    </submittedName>
</protein>
<gene>
    <name evidence="1" type="ORF">CSSPJE1EN1_LOCUS25488</name>
</gene>
<keyword evidence="2" id="KW-1185">Reference proteome</keyword>
<reference evidence="1" key="1">
    <citation type="submission" date="2024-02" db="EMBL/GenBank/DDBJ databases">
        <authorList>
            <consortium name="ELIXIR-Norway"/>
            <consortium name="Elixir Norway"/>
        </authorList>
    </citation>
    <scope>NUCLEOTIDE SEQUENCE</scope>
</reference>
<sequence length="138" mass="16795">MHRLSWVRTDGQLRDLCAAMRKLRRMRIDGHVRELRATMRRLWQMRTNGQLKELRVIMRKLRQMRTNKQLRKLRVIMRKLFWKVLRMLMLECFYISIGNRKHVMRIIRVIRASVSSCQKNVAKKFETLIVKHAVPNVN</sequence>